<evidence type="ECO:0000313" key="2">
    <source>
        <dbReference type="Proteomes" id="UP001497516"/>
    </source>
</evidence>
<dbReference type="Proteomes" id="UP001497516">
    <property type="component" value="Chromosome 1"/>
</dbReference>
<evidence type="ECO:0000313" key="1">
    <source>
        <dbReference type="EMBL" id="CAL1355331.1"/>
    </source>
</evidence>
<protein>
    <recommendedName>
        <fullName evidence="3">Retrotransposon gag domain-containing protein</fullName>
    </recommendedName>
</protein>
<keyword evidence="2" id="KW-1185">Reference proteome</keyword>
<gene>
    <name evidence="1" type="ORF">LTRI10_LOCUS3100</name>
</gene>
<reference evidence="1 2" key="1">
    <citation type="submission" date="2024-04" db="EMBL/GenBank/DDBJ databases">
        <authorList>
            <person name="Fracassetti M."/>
        </authorList>
    </citation>
    <scope>NUCLEOTIDE SEQUENCE [LARGE SCALE GENOMIC DNA]</scope>
</reference>
<dbReference type="PANTHER" id="PTHR47481">
    <property type="match status" value="1"/>
</dbReference>
<dbReference type="AlphaFoldDB" id="A0AAV2CGL8"/>
<dbReference type="EMBL" id="OZ034813">
    <property type="protein sequence ID" value="CAL1355331.1"/>
    <property type="molecule type" value="Genomic_DNA"/>
</dbReference>
<dbReference type="Pfam" id="PF14223">
    <property type="entry name" value="Retrotran_gag_2"/>
    <property type="match status" value="1"/>
</dbReference>
<dbReference type="PANTHER" id="PTHR47481:SF5">
    <property type="entry name" value="RIBONUCLEASE H-LIKE DOMAIN, GAG-PRE-INTEGRASE DOMAIN, GAG-POLYPEPTIDE OF LTR COPIA-TYPE-RELATED"/>
    <property type="match status" value="1"/>
</dbReference>
<evidence type="ECO:0008006" key="3">
    <source>
        <dbReference type="Google" id="ProtNLM"/>
    </source>
</evidence>
<organism evidence="1 2">
    <name type="scientific">Linum trigynum</name>
    <dbReference type="NCBI Taxonomy" id="586398"/>
    <lineage>
        <taxon>Eukaryota</taxon>
        <taxon>Viridiplantae</taxon>
        <taxon>Streptophyta</taxon>
        <taxon>Embryophyta</taxon>
        <taxon>Tracheophyta</taxon>
        <taxon>Spermatophyta</taxon>
        <taxon>Magnoliopsida</taxon>
        <taxon>eudicotyledons</taxon>
        <taxon>Gunneridae</taxon>
        <taxon>Pentapetalae</taxon>
        <taxon>rosids</taxon>
        <taxon>fabids</taxon>
        <taxon>Malpighiales</taxon>
        <taxon>Linaceae</taxon>
        <taxon>Linum</taxon>
    </lineage>
</organism>
<accession>A0AAV2CGL8</accession>
<name>A0AAV2CGL8_9ROSI</name>
<proteinExistence type="predicted"/>
<sequence length="142" mass="15653">MQLLPLLTSFDLSKFVDGSFPAPDRLLPGGELNPAYTAWLRRDQLVFSWIAGSLTDSVLSRLVGCCTALDAWTRLALAYGSGNRQTLRSLRTQLGELSRGSDSCAKYLTRAQEIADRLVKNQLIPITRVVGRGSIVDHIPQH</sequence>